<keyword evidence="2 6" id="KW-0963">Cytoplasm</keyword>
<protein>
    <recommendedName>
        <fullName evidence="6">Endonuclease V</fullName>
        <ecNumber evidence="6">3.1.21.7</ecNumber>
    </recommendedName>
    <alternativeName>
        <fullName evidence="6">Deoxyinosine 3'endonuclease</fullName>
    </alternativeName>
    <alternativeName>
        <fullName evidence="6">Deoxyribonuclease V</fullName>
        <shortName evidence="6">DNase V</shortName>
    </alternativeName>
</protein>
<evidence type="ECO:0000256" key="3">
    <source>
        <dbReference type="ARBA" id="ARBA00022722"/>
    </source>
</evidence>
<feature type="binding site" evidence="6">
    <location>
        <position position="45"/>
    </location>
    <ligand>
        <name>Mg(2+)</name>
        <dbReference type="ChEBI" id="CHEBI:18420"/>
    </ligand>
</feature>
<comment type="function">
    <text evidence="6">DNA repair enzyme involved in the repair of deaminated bases. Selectively cleaves double-stranded DNA at the second phosphodiester bond 3' to a deoxyinosine leaving behind the intact lesion on the nicked DNA.</text>
</comment>
<evidence type="ECO:0000313" key="7">
    <source>
        <dbReference type="EMBL" id="AQQ52362.1"/>
    </source>
</evidence>
<comment type="subcellular location">
    <subcellularLocation>
        <location evidence="1 6">Cytoplasm</location>
    </subcellularLocation>
</comment>
<organism evidence="7 8">
    <name type="scientific">Planococcus lenghuensis</name>
    <dbReference type="NCBI Taxonomy" id="2213202"/>
    <lineage>
        <taxon>Bacteria</taxon>
        <taxon>Bacillati</taxon>
        <taxon>Bacillota</taxon>
        <taxon>Bacilli</taxon>
        <taxon>Bacillales</taxon>
        <taxon>Caryophanaceae</taxon>
        <taxon>Planococcus</taxon>
    </lineage>
</organism>
<dbReference type="OrthoDB" id="9790916at2"/>
<feature type="site" description="Interaction with target DNA" evidence="6">
    <location>
        <position position="85"/>
    </location>
</feature>
<keyword evidence="6" id="KW-0460">Magnesium</keyword>
<dbReference type="PANTHER" id="PTHR28511:SF1">
    <property type="entry name" value="ENDONUCLEASE V"/>
    <property type="match status" value="1"/>
</dbReference>
<dbReference type="HAMAP" id="MF_00801">
    <property type="entry name" value="Endonuclease_5"/>
    <property type="match status" value="1"/>
</dbReference>
<dbReference type="GO" id="GO:0006281">
    <property type="term" value="P:DNA repair"/>
    <property type="evidence" value="ECO:0007669"/>
    <property type="project" value="UniProtKB-UniRule"/>
</dbReference>
<comment type="similarity">
    <text evidence="6">Belongs to the endonuclease V family.</text>
</comment>
<evidence type="ECO:0000256" key="1">
    <source>
        <dbReference type="ARBA" id="ARBA00004496"/>
    </source>
</evidence>
<sequence length="233" mass="26023">MELNYVHPFRLAPRSFKCLQEQLADQLDITRPLPLEGVRSCAGVDLAYWKEGETERGVCSIVVIDNRTHEIMEQTMSIGTIQTPYIPGYLAFRELPLIAEAAEQLTVTPDVFLFDGNGTLHPRRMGIASHAAFFLNRPTVGVAKSYFKIGGIDFKMPGNEKGDFTDIRINGEVTGRALRTAEKVKPVFVSPGNRIDLESATQLVLSLVNKDSRLPVPIRLADLESRRLKREAK</sequence>
<gene>
    <name evidence="6" type="primary">nfi</name>
    <name evidence="7" type="ORF">B0X71_04035</name>
</gene>
<dbReference type="CDD" id="cd06559">
    <property type="entry name" value="Endonuclease_V"/>
    <property type="match status" value="1"/>
</dbReference>
<dbReference type="GO" id="GO:0005737">
    <property type="term" value="C:cytoplasm"/>
    <property type="evidence" value="ECO:0007669"/>
    <property type="project" value="UniProtKB-SubCell"/>
</dbReference>
<dbReference type="EMBL" id="CP019640">
    <property type="protein sequence ID" value="AQQ52362.1"/>
    <property type="molecule type" value="Genomic_DNA"/>
</dbReference>
<dbReference type="GO" id="GO:0003727">
    <property type="term" value="F:single-stranded RNA binding"/>
    <property type="evidence" value="ECO:0007669"/>
    <property type="project" value="TreeGrafter"/>
</dbReference>
<keyword evidence="6" id="KW-0234">DNA repair</keyword>
<dbReference type="RefSeq" id="WP_077588244.1">
    <property type="nucleotide sequence ID" value="NZ_CP019640.1"/>
</dbReference>
<comment type="cofactor">
    <cofactor evidence="6">
        <name>Mg(2+)</name>
        <dbReference type="ChEBI" id="CHEBI:18420"/>
    </cofactor>
</comment>
<dbReference type="Proteomes" id="UP000188184">
    <property type="component" value="Chromosome"/>
</dbReference>
<dbReference type="GO" id="GO:0000287">
    <property type="term" value="F:magnesium ion binding"/>
    <property type="evidence" value="ECO:0007669"/>
    <property type="project" value="UniProtKB-UniRule"/>
</dbReference>
<dbReference type="EC" id="3.1.21.7" evidence="6"/>
<name>A0A1Q2KXG5_9BACL</name>
<dbReference type="InterPro" id="IPR007581">
    <property type="entry name" value="Endonuclease-V"/>
</dbReference>
<dbReference type="Gene3D" id="3.30.2170.10">
    <property type="entry name" value="archaeoglobus fulgidus dsm 4304 superfamily"/>
    <property type="match status" value="1"/>
</dbReference>
<keyword evidence="8" id="KW-1185">Reference proteome</keyword>
<reference evidence="7 8" key="1">
    <citation type="submission" date="2017-02" db="EMBL/GenBank/DDBJ databases">
        <title>The complete genomic sequence of a novel cold adapted crude oil-degrading bacterium Planococcus qaidamina Y42.</title>
        <authorList>
            <person name="Yang R."/>
        </authorList>
    </citation>
    <scope>NUCLEOTIDE SEQUENCE [LARGE SCALE GENOMIC DNA]</scope>
    <source>
        <strain evidence="7 8">Y42</strain>
    </source>
</reference>
<evidence type="ECO:0000313" key="8">
    <source>
        <dbReference type="Proteomes" id="UP000188184"/>
    </source>
</evidence>
<dbReference type="KEGG" id="pmar:B0X71_04035"/>
<dbReference type="Pfam" id="PF04493">
    <property type="entry name" value="Endonuclease_5"/>
    <property type="match status" value="1"/>
</dbReference>
<keyword evidence="6" id="KW-0479">Metal-binding</keyword>
<feature type="binding site" evidence="6">
    <location>
        <position position="115"/>
    </location>
    <ligand>
        <name>Mg(2+)</name>
        <dbReference type="ChEBI" id="CHEBI:18420"/>
    </ligand>
</feature>
<proteinExistence type="inferred from homology"/>
<dbReference type="GO" id="GO:0043737">
    <property type="term" value="F:deoxyribonuclease V activity"/>
    <property type="evidence" value="ECO:0007669"/>
    <property type="project" value="UniProtKB-UniRule"/>
</dbReference>
<comment type="catalytic activity">
    <reaction evidence="6">
        <text>Endonucleolytic cleavage at apurinic or apyrimidinic sites to products with a 5'-phosphate.</text>
        <dbReference type="EC" id="3.1.21.7"/>
    </reaction>
</comment>
<dbReference type="PANTHER" id="PTHR28511">
    <property type="entry name" value="ENDONUCLEASE V"/>
    <property type="match status" value="1"/>
</dbReference>
<dbReference type="GO" id="GO:0016891">
    <property type="term" value="F:RNA endonuclease activity producing 5'-phosphomonoesters, hydrolytic mechanism"/>
    <property type="evidence" value="ECO:0007669"/>
    <property type="project" value="TreeGrafter"/>
</dbReference>
<evidence type="ECO:0000256" key="2">
    <source>
        <dbReference type="ARBA" id="ARBA00022490"/>
    </source>
</evidence>
<evidence type="ECO:0000256" key="5">
    <source>
        <dbReference type="ARBA" id="ARBA00022801"/>
    </source>
</evidence>
<keyword evidence="5 6" id="KW-0378">Hydrolase</keyword>
<keyword evidence="4 6" id="KW-0255">Endonuclease</keyword>
<keyword evidence="3 6" id="KW-0540">Nuclease</keyword>
<accession>A0A1Q2KXG5</accession>
<keyword evidence="6" id="KW-0227">DNA damage</keyword>
<dbReference type="AlphaFoldDB" id="A0A1Q2KXG5"/>
<evidence type="ECO:0000256" key="4">
    <source>
        <dbReference type="ARBA" id="ARBA00022759"/>
    </source>
</evidence>
<evidence type="ECO:0000256" key="6">
    <source>
        <dbReference type="HAMAP-Rule" id="MF_00801"/>
    </source>
</evidence>